<evidence type="ECO:0000256" key="2">
    <source>
        <dbReference type="ARBA" id="ARBA00012438"/>
    </source>
</evidence>
<comment type="caution">
    <text evidence="10">The sequence shown here is derived from an EMBL/GenBank/DDBJ whole genome shotgun (WGS) entry which is preliminary data.</text>
</comment>
<feature type="transmembrane region" description="Helical" evidence="8">
    <location>
        <begin position="200"/>
        <end position="221"/>
    </location>
</feature>
<keyword evidence="8" id="KW-1133">Transmembrane helix</keyword>
<dbReference type="InterPro" id="IPR050736">
    <property type="entry name" value="Sensor_HK_Regulatory"/>
</dbReference>
<feature type="domain" description="Histidine kinase" evidence="9">
    <location>
        <begin position="254"/>
        <end position="473"/>
    </location>
</feature>
<evidence type="ECO:0000313" key="10">
    <source>
        <dbReference type="EMBL" id="PSL19697.1"/>
    </source>
</evidence>
<evidence type="ECO:0000256" key="1">
    <source>
        <dbReference type="ARBA" id="ARBA00000085"/>
    </source>
</evidence>
<dbReference type="FunFam" id="1.10.287.130:FF:000001">
    <property type="entry name" value="Two-component sensor histidine kinase"/>
    <property type="match status" value="1"/>
</dbReference>
<dbReference type="PRINTS" id="PR00344">
    <property type="entry name" value="BCTRLSENSOR"/>
</dbReference>
<dbReference type="Gene3D" id="3.30.565.10">
    <property type="entry name" value="Histidine kinase-like ATPase, C-terminal domain"/>
    <property type="match status" value="1"/>
</dbReference>
<evidence type="ECO:0000256" key="8">
    <source>
        <dbReference type="SAM" id="Phobius"/>
    </source>
</evidence>
<keyword evidence="11" id="KW-1185">Reference proteome</keyword>
<dbReference type="Pfam" id="PF00512">
    <property type="entry name" value="HisKA"/>
    <property type="match status" value="1"/>
</dbReference>
<dbReference type="FunFam" id="3.30.565.10:FF:000006">
    <property type="entry name" value="Sensor histidine kinase WalK"/>
    <property type="match status" value="1"/>
</dbReference>
<dbReference type="Proteomes" id="UP000240418">
    <property type="component" value="Unassembled WGS sequence"/>
</dbReference>
<dbReference type="CDD" id="cd00082">
    <property type="entry name" value="HisKA"/>
    <property type="match status" value="1"/>
</dbReference>
<evidence type="ECO:0000256" key="4">
    <source>
        <dbReference type="ARBA" id="ARBA00022679"/>
    </source>
</evidence>
<feature type="transmembrane region" description="Helical" evidence="8">
    <location>
        <begin position="113"/>
        <end position="136"/>
    </location>
</feature>
<comment type="catalytic activity">
    <reaction evidence="1">
        <text>ATP + protein L-histidine = ADP + protein N-phospho-L-histidine.</text>
        <dbReference type="EC" id="2.7.13.3"/>
    </reaction>
</comment>
<protein>
    <recommendedName>
        <fullName evidence="2">histidine kinase</fullName>
        <ecNumber evidence="2">2.7.13.3</ecNumber>
    </recommendedName>
</protein>
<dbReference type="SUPFAM" id="SSF55874">
    <property type="entry name" value="ATPase domain of HSP90 chaperone/DNA topoisomerase II/histidine kinase"/>
    <property type="match status" value="1"/>
</dbReference>
<keyword evidence="5" id="KW-0418">Kinase</keyword>
<reference evidence="10 11" key="1">
    <citation type="submission" date="2018-03" db="EMBL/GenBank/DDBJ databases">
        <title>Genomic Encyclopedia of Archaeal and Bacterial Type Strains, Phase II (KMG-II): from individual species to whole genera.</title>
        <authorList>
            <person name="Goeker M."/>
        </authorList>
    </citation>
    <scope>NUCLEOTIDE SEQUENCE [LARGE SCALE GENOMIC DNA]</scope>
    <source>
        <strain evidence="10 11">DSM 100673</strain>
    </source>
</reference>
<dbReference type="SMART" id="SM00388">
    <property type="entry name" value="HisKA"/>
    <property type="match status" value="1"/>
</dbReference>
<dbReference type="Pfam" id="PF02518">
    <property type="entry name" value="HATPase_c"/>
    <property type="match status" value="1"/>
</dbReference>
<dbReference type="InterPro" id="IPR003594">
    <property type="entry name" value="HATPase_dom"/>
</dbReference>
<dbReference type="EC" id="2.7.13.3" evidence="2"/>
<evidence type="ECO:0000256" key="7">
    <source>
        <dbReference type="ARBA" id="ARBA00023136"/>
    </source>
</evidence>
<feature type="transmembrane region" description="Helical" evidence="8">
    <location>
        <begin position="61"/>
        <end position="85"/>
    </location>
</feature>
<evidence type="ECO:0000256" key="5">
    <source>
        <dbReference type="ARBA" id="ARBA00022777"/>
    </source>
</evidence>
<evidence type="ECO:0000256" key="6">
    <source>
        <dbReference type="ARBA" id="ARBA00023012"/>
    </source>
</evidence>
<keyword evidence="7 8" id="KW-0472">Membrane</keyword>
<dbReference type="AlphaFoldDB" id="A0A2P8FDB2"/>
<feature type="transmembrane region" description="Helical" evidence="8">
    <location>
        <begin position="142"/>
        <end position="161"/>
    </location>
</feature>
<keyword evidence="3" id="KW-0597">Phosphoprotein</keyword>
<dbReference type="SUPFAM" id="SSF47384">
    <property type="entry name" value="Homodimeric domain of signal transducing histidine kinase"/>
    <property type="match status" value="1"/>
</dbReference>
<dbReference type="SMART" id="SM00387">
    <property type="entry name" value="HATPase_c"/>
    <property type="match status" value="1"/>
</dbReference>
<dbReference type="PANTHER" id="PTHR43711">
    <property type="entry name" value="TWO-COMPONENT HISTIDINE KINASE"/>
    <property type="match status" value="1"/>
</dbReference>
<keyword evidence="6" id="KW-0902">Two-component regulatory system</keyword>
<keyword evidence="8" id="KW-0812">Transmembrane</keyword>
<dbReference type="PROSITE" id="PS50109">
    <property type="entry name" value="HIS_KIN"/>
    <property type="match status" value="1"/>
</dbReference>
<dbReference type="InterPro" id="IPR036097">
    <property type="entry name" value="HisK_dim/P_sf"/>
</dbReference>
<dbReference type="PANTHER" id="PTHR43711:SF1">
    <property type="entry name" value="HISTIDINE KINASE 1"/>
    <property type="match status" value="1"/>
</dbReference>
<dbReference type="InterPro" id="IPR036890">
    <property type="entry name" value="HATPase_C_sf"/>
</dbReference>
<gene>
    <name evidence="10" type="ORF">CLV88_105120</name>
</gene>
<accession>A0A2P8FDB2</accession>
<dbReference type="InterPro" id="IPR003661">
    <property type="entry name" value="HisK_dim/P_dom"/>
</dbReference>
<dbReference type="InterPro" id="IPR004358">
    <property type="entry name" value="Sig_transdc_His_kin-like_C"/>
</dbReference>
<feature type="transmembrane region" description="Helical" evidence="8">
    <location>
        <begin position="168"/>
        <end position="185"/>
    </location>
</feature>
<dbReference type="Gene3D" id="1.10.287.130">
    <property type="match status" value="1"/>
</dbReference>
<evidence type="ECO:0000313" key="11">
    <source>
        <dbReference type="Proteomes" id="UP000240418"/>
    </source>
</evidence>
<dbReference type="GO" id="GO:0000155">
    <property type="term" value="F:phosphorelay sensor kinase activity"/>
    <property type="evidence" value="ECO:0007669"/>
    <property type="project" value="InterPro"/>
</dbReference>
<evidence type="ECO:0000259" key="9">
    <source>
        <dbReference type="PROSITE" id="PS50109"/>
    </source>
</evidence>
<dbReference type="EMBL" id="PYGJ01000005">
    <property type="protein sequence ID" value="PSL19697.1"/>
    <property type="molecule type" value="Genomic_DNA"/>
</dbReference>
<sequence length="476" mass="54068">MHTDISKRPAEVNTLRHRLGRMLARFMFAETPSIENVRRYEKQLHDFASGGLALFWQRQGIYFGSALLCGFYYSIPVAAFCYLFCQLADIFDSFVSLKVVNRKNHSFRHTRRLLAFLFLSNLFSSLAVATFTLLVAELEGPAEHFTSLFFLFAAGLFAAVNNHQLPQVLAVRLVIYGALFIYIPAHDIWMENPLYGSKMWLHFATAIFVLYFVLECSVIFLRLYQRGLDQLEELRTERDRARDAYEVKSQFVSVVSHELRTPLTSINGALGLLRDADLSDNPESATRMLNIAHKNSQRLSKLINDLLDIQKMESDKMTYNFAPLDLSDLLEEARQSIAPYADQYDVDVVLTKIEPDLTVLADYERMMQVLNNLLSNAAKFSPAGGRIELCVKRDSDLAVLEVKDFGEGIPENSRDLVFGKFTQVDGSDKRSHDGTGLGLSIVQQIVSDHQGYIDYESVLGEGTRFYVEIPLMSETR</sequence>
<evidence type="ECO:0000256" key="3">
    <source>
        <dbReference type="ARBA" id="ARBA00022553"/>
    </source>
</evidence>
<proteinExistence type="predicted"/>
<name>A0A2P8FDB2_9RHOB</name>
<dbReference type="InterPro" id="IPR005467">
    <property type="entry name" value="His_kinase_dom"/>
</dbReference>
<keyword evidence="4" id="KW-0808">Transferase</keyword>
<organism evidence="10 11">
    <name type="scientific">Shimia abyssi</name>
    <dbReference type="NCBI Taxonomy" id="1662395"/>
    <lineage>
        <taxon>Bacteria</taxon>
        <taxon>Pseudomonadati</taxon>
        <taxon>Pseudomonadota</taxon>
        <taxon>Alphaproteobacteria</taxon>
        <taxon>Rhodobacterales</taxon>
        <taxon>Roseobacteraceae</taxon>
    </lineage>
</organism>